<evidence type="ECO:0000259" key="1">
    <source>
        <dbReference type="Pfam" id="PF20078"/>
    </source>
</evidence>
<dbReference type="Proteomes" id="UP000198767">
    <property type="component" value="Unassembled WGS sequence"/>
</dbReference>
<dbReference type="InterPro" id="IPR045524">
    <property type="entry name" value="DUF6473"/>
</dbReference>
<reference evidence="2 3" key="1">
    <citation type="submission" date="2016-10" db="EMBL/GenBank/DDBJ databases">
        <authorList>
            <person name="de Groot N.N."/>
        </authorList>
    </citation>
    <scope>NUCLEOTIDE SEQUENCE [LARGE SCALE GENOMIC DNA]</scope>
    <source>
        <strain evidence="2 3">U95</strain>
    </source>
</reference>
<protein>
    <recommendedName>
        <fullName evidence="1">DUF6473 domain-containing protein</fullName>
    </recommendedName>
</protein>
<dbReference type="AlphaFoldDB" id="A0A1G5R922"/>
<organism evidence="2 3">
    <name type="scientific">Epibacterium ulvae</name>
    <dbReference type="NCBI Taxonomy" id="1156985"/>
    <lineage>
        <taxon>Bacteria</taxon>
        <taxon>Pseudomonadati</taxon>
        <taxon>Pseudomonadota</taxon>
        <taxon>Alphaproteobacteria</taxon>
        <taxon>Rhodobacterales</taxon>
        <taxon>Roseobacteraceae</taxon>
        <taxon>Epibacterium</taxon>
    </lineage>
</organism>
<dbReference type="STRING" id="1156985.SAMN04488118_110140"/>
<name>A0A1G5R922_9RHOB</name>
<keyword evidence="3" id="KW-1185">Reference proteome</keyword>
<feature type="domain" description="DUF6473" evidence="1">
    <location>
        <begin position="1"/>
        <end position="265"/>
    </location>
</feature>
<dbReference type="Pfam" id="PF20078">
    <property type="entry name" value="DUF6473"/>
    <property type="match status" value="1"/>
</dbReference>
<gene>
    <name evidence="2" type="ORF">SAMN04488118_110140</name>
</gene>
<dbReference type="EMBL" id="FMWG01000010">
    <property type="protein sequence ID" value="SCZ70496.1"/>
    <property type="molecule type" value="Genomic_DNA"/>
</dbReference>
<sequence>MSYELNTLSTSGATLCSYGDSKLLVRGPERKLDQPFLAFLGSTETFGRFVETPFAAKVEQLTKLRCVNLAAINGGLDSFHRDEGLCAIAAQAEGLVLQVMGAQNISNEFYSVHPRRNDRFLRAHPRLTELYPEVDFTEFHFNKHMLTLLEDRSAERFEQVKTHLQQVWLQRMEELLERFAKPVLLLWLRYDLGVETEYSQEPVLVEQHMIDALENAVEAVVPLDVQTALDTGDIGSMIYGQLELPTARLMLGPATHRKIAEEIASYFE</sequence>
<dbReference type="OrthoDB" id="7838347at2"/>
<evidence type="ECO:0000313" key="2">
    <source>
        <dbReference type="EMBL" id="SCZ70496.1"/>
    </source>
</evidence>
<evidence type="ECO:0000313" key="3">
    <source>
        <dbReference type="Proteomes" id="UP000198767"/>
    </source>
</evidence>
<proteinExistence type="predicted"/>
<dbReference type="RefSeq" id="WP_090220379.1">
    <property type="nucleotide sequence ID" value="NZ_FMWG01000010.1"/>
</dbReference>
<accession>A0A1G5R922</accession>